<dbReference type="PROSITE" id="PS50268">
    <property type="entry name" value="CADHERIN_2"/>
    <property type="match status" value="1"/>
</dbReference>
<dbReference type="SUPFAM" id="SSF49313">
    <property type="entry name" value="Cadherin-like"/>
    <property type="match status" value="1"/>
</dbReference>
<dbReference type="PRINTS" id="PR00205">
    <property type="entry name" value="CADHERIN"/>
</dbReference>
<dbReference type="GO" id="GO:0005509">
    <property type="term" value="F:calcium ion binding"/>
    <property type="evidence" value="ECO:0007669"/>
    <property type="project" value="UniProtKB-UniRule"/>
</dbReference>
<evidence type="ECO:0000256" key="6">
    <source>
        <dbReference type="PROSITE-ProRule" id="PRU00043"/>
    </source>
</evidence>
<keyword evidence="2" id="KW-0812">Transmembrane</keyword>
<evidence type="ECO:0000256" key="5">
    <source>
        <dbReference type="ARBA" id="ARBA00023180"/>
    </source>
</evidence>
<keyword evidence="9" id="KW-1185">Reference proteome</keyword>
<dbReference type="GO" id="GO:0007156">
    <property type="term" value="P:homophilic cell adhesion via plasma membrane adhesion molecules"/>
    <property type="evidence" value="ECO:0007669"/>
    <property type="project" value="InterPro"/>
</dbReference>
<evidence type="ECO:0000313" key="8">
    <source>
        <dbReference type="EMBL" id="NWJ11748.1"/>
    </source>
</evidence>
<evidence type="ECO:0000256" key="1">
    <source>
        <dbReference type="ARBA" id="ARBA00004167"/>
    </source>
</evidence>
<name>A0A7K4M465_9AVES</name>
<gene>
    <name evidence="8" type="primary">Pcdha2_1</name>
    <name evidence="8" type="ORF">CRYUND_R15516</name>
</gene>
<dbReference type="SMART" id="SM00112">
    <property type="entry name" value="CA"/>
    <property type="match status" value="1"/>
</dbReference>
<organism evidence="8 9">
    <name type="scientific">Crypturellus undulatus</name>
    <dbReference type="NCBI Taxonomy" id="48396"/>
    <lineage>
        <taxon>Eukaryota</taxon>
        <taxon>Metazoa</taxon>
        <taxon>Chordata</taxon>
        <taxon>Craniata</taxon>
        <taxon>Vertebrata</taxon>
        <taxon>Euteleostomi</taxon>
        <taxon>Archelosauria</taxon>
        <taxon>Archosauria</taxon>
        <taxon>Dinosauria</taxon>
        <taxon>Saurischia</taxon>
        <taxon>Theropoda</taxon>
        <taxon>Coelurosauria</taxon>
        <taxon>Aves</taxon>
        <taxon>Palaeognathae</taxon>
        <taxon>Tinamiformes</taxon>
        <taxon>Tinamidae</taxon>
        <taxon>Crypturellus</taxon>
    </lineage>
</organism>
<evidence type="ECO:0000313" key="9">
    <source>
        <dbReference type="Proteomes" id="UP000534426"/>
    </source>
</evidence>
<evidence type="ECO:0000256" key="3">
    <source>
        <dbReference type="ARBA" id="ARBA00022989"/>
    </source>
</evidence>
<feature type="non-terminal residue" evidence="8">
    <location>
        <position position="1"/>
    </location>
</feature>
<accession>A0A7K4M465</accession>
<keyword evidence="4" id="KW-0472">Membrane</keyword>
<dbReference type="Gene3D" id="2.60.40.60">
    <property type="entry name" value="Cadherins"/>
    <property type="match status" value="1"/>
</dbReference>
<keyword evidence="6" id="KW-0106">Calcium</keyword>
<dbReference type="PANTHER" id="PTHR24028">
    <property type="entry name" value="CADHERIN-87A"/>
    <property type="match status" value="1"/>
</dbReference>
<dbReference type="GO" id="GO:0005886">
    <property type="term" value="C:plasma membrane"/>
    <property type="evidence" value="ECO:0007669"/>
    <property type="project" value="TreeGrafter"/>
</dbReference>
<comment type="caution">
    <text evidence="8">The sequence shown here is derived from an EMBL/GenBank/DDBJ whole genome shotgun (WGS) entry which is preliminary data.</text>
</comment>
<proteinExistence type="predicted"/>
<keyword evidence="3" id="KW-1133">Transmembrane helix</keyword>
<keyword evidence="5" id="KW-0325">Glycoprotein</keyword>
<dbReference type="InterPro" id="IPR015919">
    <property type="entry name" value="Cadherin-like_sf"/>
</dbReference>
<feature type="non-terminal residue" evidence="8">
    <location>
        <position position="69"/>
    </location>
</feature>
<dbReference type="Pfam" id="PF00028">
    <property type="entry name" value="Cadherin"/>
    <property type="match status" value="1"/>
</dbReference>
<evidence type="ECO:0000256" key="2">
    <source>
        <dbReference type="ARBA" id="ARBA00022692"/>
    </source>
</evidence>
<dbReference type="PANTHER" id="PTHR24028:SF133">
    <property type="entry name" value="PROTOCADHERIN ALPHA-4"/>
    <property type="match status" value="1"/>
</dbReference>
<evidence type="ECO:0000256" key="4">
    <source>
        <dbReference type="ARBA" id="ARBA00023136"/>
    </source>
</evidence>
<reference evidence="8 9" key="1">
    <citation type="submission" date="2019-09" db="EMBL/GenBank/DDBJ databases">
        <title>Bird 10,000 Genomes (B10K) Project - Family phase.</title>
        <authorList>
            <person name="Zhang G."/>
        </authorList>
    </citation>
    <scope>NUCLEOTIDE SEQUENCE [LARGE SCALE GENOMIC DNA]</scope>
    <source>
        <strain evidence="8">B10K-MSB-37135</strain>
        <tissue evidence="8">Heart</tissue>
    </source>
</reference>
<evidence type="ECO:0000259" key="7">
    <source>
        <dbReference type="PROSITE" id="PS50268"/>
    </source>
</evidence>
<dbReference type="InterPro" id="IPR002126">
    <property type="entry name" value="Cadherin-like_dom"/>
</dbReference>
<comment type="subcellular location">
    <subcellularLocation>
        <location evidence="1">Membrane</location>
        <topology evidence="1">Single-pass membrane protein</topology>
    </subcellularLocation>
</comment>
<dbReference type="EMBL" id="VWPW01058073">
    <property type="protein sequence ID" value="NWJ11748.1"/>
    <property type="molecule type" value="Genomic_DNA"/>
</dbReference>
<dbReference type="InterPro" id="IPR050174">
    <property type="entry name" value="Protocadherin/Cadherin-CA"/>
</dbReference>
<dbReference type="AlphaFoldDB" id="A0A7K4M465"/>
<protein>
    <submittedName>
        <fullName evidence="8">PCDA2 protein</fullName>
    </submittedName>
</protein>
<feature type="domain" description="Cadherin" evidence="7">
    <location>
        <begin position="1"/>
        <end position="69"/>
    </location>
</feature>
<sequence>VSYAVSNVIPASGIGLFVIDPRTGELRLKGPLDFEDDRLYEIQVEAKDMGTPMLSGHCSVELQVLDVND</sequence>
<dbReference type="CDD" id="cd11304">
    <property type="entry name" value="Cadherin_repeat"/>
    <property type="match status" value="1"/>
</dbReference>
<dbReference type="Proteomes" id="UP000534426">
    <property type="component" value="Unassembled WGS sequence"/>
</dbReference>